<keyword evidence="10 15" id="KW-0812">Transmembrane</keyword>
<comment type="subcellular location">
    <subcellularLocation>
        <location evidence="2">Cell inner membrane</location>
        <topology evidence="2">Single-pass membrane protein</topology>
    </subcellularLocation>
</comment>
<evidence type="ECO:0000256" key="8">
    <source>
        <dbReference type="ARBA" id="ARBA00022519"/>
    </source>
</evidence>
<name>A0A270BZA5_9PROT</name>
<evidence type="ECO:0000256" key="14">
    <source>
        <dbReference type="ARBA" id="ARBA00033444"/>
    </source>
</evidence>
<keyword evidence="9 15" id="KW-0973">c-di-GMP</keyword>
<keyword evidence="15" id="KW-0732">Signal</keyword>
<evidence type="ECO:0000256" key="9">
    <source>
        <dbReference type="ARBA" id="ARBA00022636"/>
    </source>
</evidence>
<proteinExistence type="inferred from homology"/>
<dbReference type="UniPathway" id="UPA00694"/>
<dbReference type="AlphaFoldDB" id="A0A270BZA5"/>
<dbReference type="GO" id="GO:0006011">
    <property type="term" value="P:UDP-alpha-D-glucose metabolic process"/>
    <property type="evidence" value="ECO:0007669"/>
    <property type="project" value="InterPro"/>
</dbReference>
<dbReference type="GO" id="GO:0030244">
    <property type="term" value="P:cellulose biosynthetic process"/>
    <property type="evidence" value="ECO:0007669"/>
    <property type="project" value="UniProtKB-KW"/>
</dbReference>
<dbReference type="Pfam" id="PF03170">
    <property type="entry name" value="BcsB"/>
    <property type="match status" value="1"/>
</dbReference>
<dbReference type="InterPro" id="IPR018513">
    <property type="entry name" value="Cell_synthase_bac"/>
</dbReference>
<organism evidence="17 18">
    <name type="scientific">Acetobacter syzygii</name>
    <dbReference type="NCBI Taxonomy" id="146476"/>
    <lineage>
        <taxon>Bacteria</taxon>
        <taxon>Pseudomonadati</taxon>
        <taxon>Pseudomonadota</taxon>
        <taxon>Alphaproteobacteria</taxon>
        <taxon>Acetobacterales</taxon>
        <taxon>Acetobacteraceae</taxon>
        <taxon>Acetobacter</taxon>
    </lineage>
</organism>
<protein>
    <recommendedName>
        <fullName evidence="6 15">Cyclic di-GMP-binding protein</fullName>
    </recommendedName>
    <alternativeName>
        <fullName evidence="14 15">Cellulose synthase regulatory subunit</fullName>
    </alternativeName>
</protein>
<feature type="signal peptide" evidence="15">
    <location>
        <begin position="1"/>
        <end position="32"/>
    </location>
</feature>
<comment type="caution">
    <text evidence="17">The sequence shown here is derived from an EMBL/GenBank/DDBJ whole genome shotgun (WGS) entry which is preliminary data.</text>
</comment>
<dbReference type="GO" id="GO:0005886">
    <property type="term" value="C:plasma membrane"/>
    <property type="evidence" value="ECO:0007669"/>
    <property type="project" value="UniProtKB-SubCell"/>
</dbReference>
<evidence type="ECO:0000256" key="5">
    <source>
        <dbReference type="ARBA" id="ARBA00011437"/>
    </source>
</evidence>
<keyword evidence="7 15" id="KW-1003">Cell membrane</keyword>
<keyword evidence="11 15" id="KW-0135">Cellulose biosynthesis</keyword>
<dbReference type="STRING" id="1231343.Absy_027_044"/>
<dbReference type="PANTHER" id="PTHR39083">
    <property type="entry name" value="CYCLIC DI-GMP-BINDING PROTEIN"/>
    <property type="match status" value="1"/>
</dbReference>
<evidence type="ECO:0000313" key="17">
    <source>
        <dbReference type="EMBL" id="PAL29396.1"/>
    </source>
</evidence>
<feature type="chain" id="PRO_5015214846" description="Cyclic di-GMP-binding protein" evidence="15">
    <location>
        <begin position="33"/>
        <end position="871"/>
    </location>
</feature>
<reference evidence="17 18" key="1">
    <citation type="submission" date="2017-04" db="EMBL/GenBank/DDBJ databases">
        <title>Kefir bacterial isolates.</title>
        <authorList>
            <person name="Kim Y."/>
            <person name="Blasche S."/>
            <person name="Patil K.R."/>
        </authorList>
    </citation>
    <scope>NUCLEOTIDE SEQUENCE [LARGE SCALE GENOMIC DNA]</scope>
    <source>
        <strain evidence="17 18">KR-2</strain>
    </source>
</reference>
<keyword evidence="12 15" id="KW-1133">Transmembrane helix</keyword>
<evidence type="ECO:0000256" key="7">
    <source>
        <dbReference type="ARBA" id="ARBA00022475"/>
    </source>
</evidence>
<dbReference type="Gene3D" id="2.60.120.260">
    <property type="entry name" value="Galactose-binding domain-like"/>
    <property type="match status" value="2"/>
</dbReference>
<dbReference type="PANTHER" id="PTHR39083:SF1">
    <property type="entry name" value="CYCLIC DI-GMP-BINDING PROTEIN"/>
    <property type="match status" value="1"/>
</dbReference>
<gene>
    <name evidence="17" type="ORF">B9K05_01800</name>
</gene>
<dbReference type="Proteomes" id="UP000216033">
    <property type="component" value="Unassembled WGS sequence"/>
</dbReference>
<comment type="function">
    <text evidence="1 15">Binds the cellulose synthase activator, bis-(3'-5') cyclic diguanylic acid (c-di-GMP).</text>
</comment>
<evidence type="ECO:0000256" key="11">
    <source>
        <dbReference type="ARBA" id="ARBA00022916"/>
    </source>
</evidence>
<keyword evidence="13 15" id="KW-0472">Membrane</keyword>
<feature type="region of interest" description="Disordered" evidence="16">
    <location>
        <begin position="40"/>
        <end position="59"/>
    </location>
</feature>
<feature type="region of interest" description="Disordered" evidence="16">
    <location>
        <begin position="64"/>
        <end position="137"/>
    </location>
</feature>
<evidence type="ECO:0000256" key="2">
    <source>
        <dbReference type="ARBA" id="ARBA00004377"/>
    </source>
</evidence>
<comment type="similarity">
    <text evidence="4 15">Belongs to the AcsB/BcsB family.</text>
</comment>
<dbReference type="PRINTS" id="PR01440">
    <property type="entry name" value="CELLSNTHASEB"/>
</dbReference>
<evidence type="ECO:0000256" key="4">
    <source>
        <dbReference type="ARBA" id="ARBA00010714"/>
    </source>
</evidence>
<comment type="subunit">
    <text evidence="5 15">Tightly associated with the cellulose synthase catalytic subunit.</text>
</comment>
<keyword evidence="18" id="KW-1185">Reference proteome</keyword>
<feature type="compositionally biased region" description="Polar residues" evidence="16">
    <location>
        <begin position="120"/>
        <end position="132"/>
    </location>
</feature>
<dbReference type="EMBL" id="NDFP01000001">
    <property type="protein sequence ID" value="PAL29396.1"/>
    <property type="molecule type" value="Genomic_DNA"/>
</dbReference>
<dbReference type="InterPro" id="IPR003920">
    <property type="entry name" value="Cell_synth_B"/>
</dbReference>
<dbReference type="PROSITE" id="PS51257">
    <property type="entry name" value="PROKAR_LIPOPROTEIN"/>
    <property type="match status" value="1"/>
</dbReference>
<accession>A0A270BZA5</accession>
<evidence type="ECO:0000313" key="18">
    <source>
        <dbReference type="Proteomes" id="UP000216033"/>
    </source>
</evidence>
<evidence type="ECO:0000256" key="16">
    <source>
        <dbReference type="SAM" id="MobiDB-lite"/>
    </source>
</evidence>
<feature type="transmembrane region" description="Helical" evidence="15">
    <location>
        <begin position="828"/>
        <end position="850"/>
    </location>
</feature>
<comment type="pathway">
    <text evidence="3 15">Glycan metabolism; bacterial cellulose biosynthesis.</text>
</comment>
<keyword evidence="8 15" id="KW-0997">Cell inner membrane</keyword>
<evidence type="ECO:0000256" key="13">
    <source>
        <dbReference type="ARBA" id="ARBA00023136"/>
    </source>
</evidence>
<evidence type="ECO:0000256" key="12">
    <source>
        <dbReference type="ARBA" id="ARBA00022989"/>
    </source>
</evidence>
<evidence type="ECO:0000256" key="6">
    <source>
        <dbReference type="ARBA" id="ARBA00021844"/>
    </source>
</evidence>
<evidence type="ECO:0000256" key="3">
    <source>
        <dbReference type="ARBA" id="ARBA00005186"/>
    </source>
</evidence>
<evidence type="ECO:0000256" key="1">
    <source>
        <dbReference type="ARBA" id="ARBA00002057"/>
    </source>
</evidence>
<evidence type="ECO:0000256" key="15">
    <source>
        <dbReference type="RuleBase" id="RU365021"/>
    </source>
</evidence>
<dbReference type="OrthoDB" id="9806824at2"/>
<sequence length="871" mass="93803">MFKFCSRVIWSVSASGVASWVLLTGCSAVALGATPQSSAQYEVPERPSPFLPPSDVSLNAHTRASMPLPASGGPTGTAGSGNVAPTSDLPPPSAPASDVMLGPSGTAAYPPSDSALPAQGNPQPATPSNSPSYIGGDSGYNLATANSSSANVAQPEIIRTLTLRQLGLASPMTLRGFSPLQGVDIPIPADEIVTRAQIVIDGAMSPSLLPEASSLTLTLNEQYVGTVLVDLKNSRFGPLVFDIDPIFFTRLNHLNFQFAGEYRRDCNDMHNGVLWARVSNLSKVIIATVKLPPVRKLSYLPMPFFDPNMREVLKVPFVFPRPSGQGDLKAAGIVASWFGKLADFRGTSFPVSTAFPAIGNAVEIGENIPLDRNGTLPSGPTLFEIANPNDRNGTVLVVTGQNHKEVEIAARVLAFSSDTLGDVPFKVVSDVTLAPRKPYDAPAFVPTDRPVKFGELMSAMDLQQQGGAPLGINVPFRIPPDLYRWKQHGFPLKIQARTPVAAAFEHEGAHLDVLVNNAYVQSFPLFSDVFWKKIEGHLPGHQNGLMTFDAALPPWLLFGGRNQLDLSFNVLPIDRGACRRTSDDFIAEVDSTSTFDFRKSYHYATLPDLSYFAGSAFPFSRMADYSQTAVVLPAQPDQGVSTAFLNLMGFLGGATQYPVVGIDVVSSSDLGGLSSSKDIIVLSTLDQLGAAKSLLSRSAYEINGQTIRLGQKTLLDGLWYLFQDRDNAGQHNNVESVLNAPIVNASLLIGGESPYTNHRSVVALLADRSDLLPQMVASLLDRQKLPAVQGDLVIKNGDVFTNYRNTRRYTVGSLPLWIRLEVMLEEHVVLVVLASLFGAGLLAVGTARWLRAYAQRRLKRKLPGEDDPIDT</sequence>
<evidence type="ECO:0000256" key="10">
    <source>
        <dbReference type="ARBA" id="ARBA00022692"/>
    </source>
</evidence>